<comment type="caution">
    <text evidence="1">The sequence shown here is derived from an EMBL/GenBank/DDBJ whole genome shotgun (WGS) entry which is preliminary data.</text>
</comment>
<dbReference type="EMBL" id="JADNRY010000136">
    <property type="protein sequence ID" value="KAF9063887.1"/>
    <property type="molecule type" value="Genomic_DNA"/>
</dbReference>
<dbReference type="OrthoDB" id="2750929at2759"/>
<evidence type="ECO:0000313" key="2">
    <source>
        <dbReference type="Proteomes" id="UP000772434"/>
    </source>
</evidence>
<name>A0A9P5U2T9_9AGAR</name>
<keyword evidence="2" id="KW-1185">Reference proteome</keyword>
<proteinExistence type="predicted"/>
<accession>A0A9P5U2T9</accession>
<evidence type="ECO:0000313" key="1">
    <source>
        <dbReference type="EMBL" id="KAF9063887.1"/>
    </source>
</evidence>
<dbReference type="Proteomes" id="UP000772434">
    <property type="component" value="Unassembled WGS sequence"/>
</dbReference>
<reference evidence="1" key="1">
    <citation type="submission" date="2020-11" db="EMBL/GenBank/DDBJ databases">
        <authorList>
            <consortium name="DOE Joint Genome Institute"/>
            <person name="Ahrendt S."/>
            <person name="Riley R."/>
            <person name="Andreopoulos W."/>
            <person name="Labutti K."/>
            <person name="Pangilinan J."/>
            <person name="Ruiz-Duenas F.J."/>
            <person name="Barrasa J.M."/>
            <person name="Sanchez-Garcia M."/>
            <person name="Camarero S."/>
            <person name="Miyauchi S."/>
            <person name="Serrano A."/>
            <person name="Linde D."/>
            <person name="Babiker R."/>
            <person name="Drula E."/>
            <person name="Ayuso-Fernandez I."/>
            <person name="Pacheco R."/>
            <person name="Padilla G."/>
            <person name="Ferreira P."/>
            <person name="Barriuso J."/>
            <person name="Kellner H."/>
            <person name="Castanera R."/>
            <person name="Alfaro M."/>
            <person name="Ramirez L."/>
            <person name="Pisabarro A.G."/>
            <person name="Kuo A."/>
            <person name="Tritt A."/>
            <person name="Lipzen A."/>
            <person name="He G."/>
            <person name="Yan M."/>
            <person name="Ng V."/>
            <person name="Cullen D."/>
            <person name="Martin F."/>
            <person name="Rosso M.-N."/>
            <person name="Henrissat B."/>
            <person name="Hibbett D."/>
            <person name="Martinez A.T."/>
            <person name="Grigoriev I.V."/>
        </authorList>
    </citation>
    <scope>NUCLEOTIDE SEQUENCE</scope>
    <source>
        <strain evidence="1">AH 40177</strain>
    </source>
</reference>
<dbReference type="AlphaFoldDB" id="A0A9P5U2T9"/>
<gene>
    <name evidence="1" type="ORF">BDP27DRAFT_1334419</name>
</gene>
<organism evidence="1 2">
    <name type="scientific">Rhodocollybia butyracea</name>
    <dbReference type="NCBI Taxonomy" id="206335"/>
    <lineage>
        <taxon>Eukaryota</taxon>
        <taxon>Fungi</taxon>
        <taxon>Dikarya</taxon>
        <taxon>Basidiomycota</taxon>
        <taxon>Agaricomycotina</taxon>
        <taxon>Agaricomycetes</taxon>
        <taxon>Agaricomycetidae</taxon>
        <taxon>Agaricales</taxon>
        <taxon>Marasmiineae</taxon>
        <taxon>Omphalotaceae</taxon>
        <taxon>Rhodocollybia</taxon>
    </lineage>
</organism>
<sequence length="315" mass="35669">MFQTPKLRTRSLGLTTIFLNSRYVSTAAKSESTPSEKAVLYSYAKVPNVGTSRTFARSHDISTLDPARLIPSDFIDLKQQFHFAVRYRNISVMFATYKRIVSTIAKGTKYGCPLNFPAGTHGYFYLHHPPTDAHPCAATLRFRICDKHLPPQKAFSSGKDLLLPKGAPWEMDLLHLFTSAYVTNFREALLLDNMISEEALSQLNGLVAAHRIRDRLPFRPVFSFRQPFSVSMGQHRTDNTRSCIMCLEYDPSTWLRMAIRVLHIPEEFRGETYVNMGDILPLKKARGKLTGSMADVLLRQSPSVPSRADQTRHST</sequence>
<protein>
    <submittedName>
        <fullName evidence="1">Uncharacterized protein</fullName>
    </submittedName>
</protein>